<reference evidence="11 12" key="2">
    <citation type="journal article" date="2010" name="Stand. Genomic Sci.">
        <title>Complete genome sequence of Sebaldella termitidis type strain (NCTC 11300).</title>
        <authorList>
            <person name="Harmon-Smith M."/>
            <person name="Celia L."/>
            <person name="Chertkov O."/>
            <person name="Lapidus A."/>
            <person name="Copeland A."/>
            <person name="Glavina Del Rio T."/>
            <person name="Nolan M."/>
            <person name="Lucas S."/>
            <person name="Tice H."/>
            <person name="Cheng J.F."/>
            <person name="Han C."/>
            <person name="Detter J.C."/>
            <person name="Bruce D."/>
            <person name="Goodwin L."/>
            <person name="Pitluck S."/>
            <person name="Pati A."/>
            <person name="Liolios K."/>
            <person name="Ivanova N."/>
            <person name="Mavromatis K."/>
            <person name="Mikhailova N."/>
            <person name="Chen A."/>
            <person name="Palaniappan K."/>
            <person name="Land M."/>
            <person name="Hauser L."/>
            <person name="Chang Y.J."/>
            <person name="Jeffries C.D."/>
            <person name="Brettin T."/>
            <person name="Goker M."/>
            <person name="Beck B."/>
            <person name="Bristow J."/>
            <person name="Eisen J.A."/>
            <person name="Markowitz V."/>
            <person name="Hugenholtz P."/>
            <person name="Kyrpides N.C."/>
            <person name="Klenk H.P."/>
            <person name="Chen F."/>
        </authorList>
    </citation>
    <scope>NUCLEOTIDE SEQUENCE [LARGE SCALE GENOMIC DNA]</scope>
    <source>
        <strain evidence="12">ATCC 33386 / NCTC 11300</strain>
    </source>
</reference>
<dbReference type="AlphaFoldDB" id="D1AGK9"/>
<evidence type="ECO:0000313" key="11">
    <source>
        <dbReference type="EMBL" id="ACZ10961.1"/>
    </source>
</evidence>
<dbReference type="PANTHER" id="PTHR28570:SF2">
    <property type="entry name" value="M18 FAMILY AMINOPEPTIDASE 1-RELATED"/>
    <property type="match status" value="1"/>
</dbReference>
<proteinExistence type="inferred from homology"/>
<keyword evidence="5 9" id="KW-0479">Metal-binding</keyword>
<dbReference type="PANTHER" id="PTHR28570">
    <property type="entry name" value="ASPARTYL AMINOPEPTIDASE"/>
    <property type="match status" value="1"/>
</dbReference>
<dbReference type="InterPro" id="IPR001948">
    <property type="entry name" value="Peptidase_M18"/>
</dbReference>
<dbReference type="InterPro" id="IPR023358">
    <property type="entry name" value="Peptidase_M18_dom2"/>
</dbReference>
<dbReference type="GO" id="GO:0008270">
    <property type="term" value="F:zinc ion binding"/>
    <property type="evidence" value="ECO:0007669"/>
    <property type="project" value="InterPro"/>
</dbReference>
<evidence type="ECO:0000256" key="5">
    <source>
        <dbReference type="ARBA" id="ARBA00022723"/>
    </source>
</evidence>
<dbReference type="GO" id="GO:0006508">
    <property type="term" value="P:proteolysis"/>
    <property type="evidence" value="ECO:0007669"/>
    <property type="project" value="UniProtKB-KW"/>
</dbReference>
<evidence type="ECO:0000256" key="4">
    <source>
        <dbReference type="ARBA" id="ARBA00022670"/>
    </source>
</evidence>
<name>D1AGK9_SEBTE</name>
<dbReference type="Pfam" id="PF02127">
    <property type="entry name" value="Peptidase_M18"/>
    <property type="match status" value="1"/>
</dbReference>
<keyword evidence="8 9" id="KW-0482">Metalloprotease</keyword>
<dbReference type="RefSeq" id="WP_012863536.1">
    <property type="nucleotide sequence ID" value="NC_013517.1"/>
</dbReference>
<dbReference type="Gene3D" id="2.30.250.10">
    <property type="entry name" value="Aminopeptidase i, Domain 2"/>
    <property type="match status" value="1"/>
</dbReference>
<sequence>MNKKNLWTGYTDKEKKEIEQLGSEYKEFLNNGKTEREVVEITMEILEKNGFKNIEKVKSLKAGDKIFFNNRNKNILMSIIGKEDMKKGINMVVSHVDSPRLDLKMNPLLEDEEFLMLNTHYYGGIKKYQWVATPLAVHGVVFLKNGKKVSFAIGEREEDPVFCIPDILPHLSRNVQDDRKTREVIKGEELKVLFGSIPVKDKDAKEKIKANILEHLKKDYGIEEEDFFSAEIEIVPALKARDIGLDRGMIGAYGQDDRICAYTSLKALLDIKKPEKTVLCYFADKEEVGSDGSTGLNSSLIEYFTGKLLKLTGKDYDDQLLRETLWNSKAISADVTAGVDPIFKSVHDMNNSAKLSHGIPVAKYTGHGGKNGSNDADAEYMYEIREIFDKNKVAYQVGGFSKVDEGGGGTVAKFLAYFGIRTVDIGPALLSMHSLFEVSSKADIYEAYKAYKAFYSIK</sequence>
<evidence type="ECO:0000256" key="10">
    <source>
        <dbReference type="RuleBase" id="RU004387"/>
    </source>
</evidence>
<keyword evidence="6 9" id="KW-0378">Hydrolase</keyword>
<dbReference type="NCBIfam" id="NF002600">
    <property type="entry name" value="PRK02256.1"/>
    <property type="match status" value="1"/>
</dbReference>
<dbReference type="GO" id="GO:0008237">
    <property type="term" value="F:metallopeptidase activity"/>
    <property type="evidence" value="ECO:0007669"/>
    <property type="project" value="UniProtKB-KW"/>
</dbReference>
<dbReference type="EMBL" id="CP001739">
    <property type="protein sequence ID" value="ACZ10961.1"/>
    <property type="molecule type" value="Genomic_DNA"/>
</dbReference>
<reference evidence="12" key="1">
    <citation type="submission" date="2009-09" db="EMBL/GenBank/DDBJ databases">
        <title>The complete chromosome of Sebaldella termitidis ATCC 33386.</title>
        <authorList>
            <consortium name="US DOE Joint Genome Institute (JGI-PGF)"/>
            <person name="Lucas S."/>
            <person name="Copeland A."/>
            <person name="Lapidus A."/>
            <person name="Glavina del Rio T."/>
            <person name="Dalin E."/>
            <person name="Tice H."/>
            <person name="Bruce D."/>
            <person name="Goodwin L."/>
            <person name="Pitluck S."/>
            <person name="Kyrpides N."/>
            <person name="Mavromatis K."/>
            <person name="Ivanova N."/>
            <person name="Mikhailova N."/>
            <person name="Sims D."/>
            <person name="Meincke L."/>
            <person name="Brettin T."/>
            <person name="Detter J.C."/>
            <person name="Han C."/>
            <person name="Larimer F."/>
            <person name="Land M."/>
            <person name="Hauser L."/>
            <person name="Markowitz V."/>
            <person name="Cheng J.F."/>
            <person name="Hugenholtz P."/>
            <person name="Woyke T."/>
            <person name="Wu D."/>
            <person name="Eisen J.A."/>
        </authorList>
    </citation>
    <scope>NUCLEOTIDE SEQUENCE [LARGE SCALE GENOMIC DNA]</scope>
    <source>
        <strain evidence="12">ATCC 33386 / NCTC 11300</strain>
    </source>
</reference>
<evidence type="ECO:0000313" key="12">
    <source>
        <dbReference type="Proteomes" id="UP000000845"/>
    </source>
</evidence>
<dbReference type="GO" id="GO:0005737">
    <property type="term" value="C:cytoplasm"/>
    <property type="evidence" value="ECO:0007669"/>
    <property type="project" value="UniProtKB-ARBA"/>
</dbReference>
<dbReference type="eggNOG" id="COG1362">
    <property type="taxonomic scope" value="Bacteria"/>
</dbReference>
<evidence type="ECO:0000256" key="3">
    <source>
        <dbReference type="ARBA" id="ARBA00022438"/>
    </source>
</evidence>
<evidence type="ECO:0000256" key="8">
    <source>
        <dbReference type="ARBA" id="ARBA00023049"/>
    </source>
</evidence>
<comment type="cofactor">
    <cofactor evidence="1 10">
        <name>Zn(2+)</name>
        <dbReference type="ChEBI" id="CHEBI:29105"/>
    </cofactor>
</comment>
<keyword evidence="7 9" id="KW-0862">Zinc</keyword>
<organism evidence="11 12">
    <name type="scientific">Sebaldella termitidis (strain ATCC 33386 / NCTC 11300)</name>
    <dbReference type="NCBI Taxonomy" id="526218"/>
    <lineage>
        <taxon>Bacteria</taxon>
        <taxon>Fusobacteriati</taxon>
        <taxon>Fusobacteriota</taxon>
        <taxon>Fusobacteriia</taxon>
        <taxon>Fusobacteriales</taxon>
        <taxon>Leptotrichiaceae</taxon>
        <taxon>Sebaldella</taxon>
    </lineage>
</organism>
<keyword evidence="12" id="KW-1185">Reference proteome</keyword>
<dbReference type="SUPFAM" id="SSF101821">
    <property type="entry name" value="Aminopeptidase/glucanase lid domain"/>
    <property type="match status" value="1"/>
</dbReference>
<dbReference type="SUPFAM" id="SSF53187">
    <property type="entry name" value="Zn-dependent exopeptidases"/>
    <property type="match status" value="1"/>
</dbReference>
<comment type="similarity">
    <text evidence="2 9">Belongs to the peptidase M18 family.</text>
</comment>
<protein>
    <recommendedName>
        <fullName evidence="10">M18 family aminopeptidase</fullName>
        <ecNumber evidence="10">3.4.11.-</ecNumber>
    </recommendedName>
</protein>
<evidence type="ECO:0000256" key="2">
    <source>
        <dbReference type="ARBA" id="ARBA00008290"/>
    </source>
</evidence>
<dbReference type="Gene3D" id="3.40.630.10">
    <property type="entry name" value="Zn peptidases"/>
    <property type="match status" value="1"/>
</dbReference>
<dbReference type="STRING" id="526218.Sterm_4129"/>
<evidence type="ECO:0000256" key="1">
    <source>
        <dbReference type="ARBA" id="ARBA00001947"/>
    </source>
</evidence>
<dbReference type="PRINTS" id="PR00932">
    <property type="entry name" value="AMINO1PTASE"/>
</dbReference>
<dbReference type="FunFam" id="2.30.250.10:FF:000006">
    <property type="entry name" value="Probable M18 family aminopeptidase 1"/>
    <property type="match status" value="1"/>
</dbReference>
<dbReference type="Proteomes" id="UP000000845">
    <property type="component" value="Chromosome"/>
</dbReference>
<evidence type="ECO:0000256" key="7">
    <source>
        <dbReference type="ARBA" id="ARBA00022833"/>
    </source>
</evidence>
<dbReference type="HOGENOM" id="CLU_590123_0_0_0"/>
<dbReference type="EC" id="3.4.11.-" evidence="10"/>
<evidence type="ECO:0000256" key="6">
    <source>
        <dbReference type="ARBA" id="ARBA00022801"/>
    </source>
</evidence>
<keyword evidence="3 9" id="KW-0031">Aminopeptidase</keyword>
<dbReference type="KEGG" id="str:Sterm_4129"/>
<gene>
    <name evidence="11" type="ordered locus">Sterm_4129</name>
</gene>
<keyword evidence="4 9" id="KW-0645">Protease</keyword>
<dbReference type="GO" id="GO:0004177">
    <property type="term" value="F:aminopeptidase activity"/>
    <property type="evidence" value="ECO:0007669"/>
    <property type="project" value="UniProtKB-KW"/>
</dbReference>
<accession>D1AGK9</accession>
<evidence type="ECO:0000256" key="9">
    <source>
        <dbReference type="RuleBase" id="RU004386"/>
    </source>
</evidence>